<dbReference type="Proteomes" id="UP000821845">
    <property type="component" value="Chromosome 11"/>
</dbReference>
<evidence type="ECO:0000313" key="1">
    <source>
        <dbReference type="EMBL" id="KAH6941624.1"/>
    </source>
</evidence>
<protein>
    <submittedName>
        <fullName evidence="1">Uncharacterized protein</fullName>
    </submittedName>
</protein>
<proteinExistence type="predicted"/>
<comment type="caution">
    <text evidence="1">The sequence shown here is derived from an EMBL/GenBank/DDBJ whole genome shotgun (WGS) entry which is preliminary data.</text>
</comment>
<reference evidence="1" key="1">
    <citation type="submission" date="2020-05" db="EMBL/GenBank/DDBJ databases">
        <title>Large-scale comparative analyses of tick genomes elucidate their genetic diversity and vector capacities.</title>
        <authorList>
            <person name="Jia N."/>
            <person name="Wang J."/>
            <person name="Shi W."/>
            <person name="Du L."/>
            <person name="Sun Y."/>
            <person name="Zhan W."/>
            <person name="Jiang J."/>
            <person name="Wang Q."/>
            <person name="Zhang B."/>
            <person name="Ji P."/>
            <person name="Sakyi L.B."/>
            <person name="Cui X."/>
            <person name="Yuan T."/>
            <person name="Jiang B."/>
            <person name="Yang W."/>
            <person name="Lam T.T.-Y."/>
            <person name="Chang Q."/>
            <person name="Ding S."/>
            <person name="Wang X."/>
            <person name="Zhu J."/>
            <person name="Ruan X."/>
            <person name="Zhao L."/>
            <person name="Wei J."/>
            <person name="Que T."/>
            <person name="Du C."/>
            <person name="Cheng J."/>
            <person name="Dai P."/>
            <person name="Han X."/>
            <person name="Huang E."/>
            <person name="Gao Y."/>
            <person name="Liu J."/>
            <person name="Shao H."/>
            <person name="Ye R."/>
            <person name="Li L."/>
            <person name="Wei W."/>
            <person name="Wang X."/>
            <person name="Wang C."/>
            <person name="Yang T."/>
            <person name="Huo Q."/>
            <person name="Li W."/>
            <person name="Guo W."/>
            <person name="Chen H."/>
            <person name="Zhou L."/>
            <person name="Ni X."/>
            <person name="Tian J."/>
            <person name="Zhou Y."/>
            <person name="Sheng Y."/>
            <person name="Liu T."/>
            <person name="Pan Y."/>
            <person name="Xia L."/>
            <person name="Li J."/>
            <person name="Zhao F."/>
            <person name="Cao W."/>
        </authorList>
    </citation>
    <scope>NUCLEOTIDE SEQUENCE</scope>
    <source>
        <strain evidence="1">Hyas-2018</strain>
    </source>
</reference>
<gene>
    <name evidence="1" type="ORF">HPB50_020988</name>
</gene>
<accession>A0ACB7T642</accession>
<name>A0ACB7T642_HYAAI</name>
<evidence type="ECO:0000313" key="2">
    <source>
        <dbReference type="Proteomes" id="UP000821845"/>
    </source>
</evidence>
<dbReference type="EMBL" id="CM023491">
    <property type="protein sequence ID" value="KAH6941624.1"/>
    <property type="molecule type" value="Genomic_DNA"/>
</dbReference>
<organism evidence="1 2">
    <name type="scientific">Hyalomma asiaticum</name>
    <name type="common">Tick</name>
    <dbReference type="NCBI Taxonomy" id="266040"/>
    <lineage>
        <taxon>Eukaryota</taxon>
        <taxon>Metazoa</taxon>
        <taxon>Ecdysozoa</taxon>
        <taxon>Arthropoda</taxon>
        <taxon>Chelicerata</taxon>
        <taxon>Arachnida</taxon>
        <taxon>Acari</taxon>
        <taxon>Parasitiformes</taxon>
        <taxon>Ixodida</taxon>
        <taxon>Ixodoidea</taxon>
        <taxon>Ixodidae</taxon>
        <taxon>Hyalomminae</taxon>
        <taxon>Hyalomma</taxon>
    </lineage>
</organism>
<keyword evidence="2" id="KW-1185">Reference proteome</keyword>
<sequence length="113" mass="12424">MPPPRHRRAASGPPVPSLEKHGGERESRCRAGMPNPSRTRGNLGEHPHRTGNRHRFFSPPFYPPAPKQPHPSLARRLLAAAELSVNALGVSCRDGTPRRTSGRGRHRLPAAVR</sequence>